<organism evidence="3 4">
    <name type="scientific">Affinibrenneria salicis</name>
    <dbReference type="NCBI Taxonomy" id="2590031"/>
    <lineage>
        <taxon>Bacteria</taxon>
        <taxon>Pseudomonadati</taxon>
        <taxon>Pseudomonadota</taxon>
        <taxon>Gammaproteobacteria</taxon>
        <taxon>Enterobacterales</taxon>
        <taxon>Pectobacteriaceae</taxon>
        <taxon>Affinibrenneria</taxon>
    </lineage>
</organism>
<feature type="domain" description="Aerobactin siderophore biosynthesis IucA/IucC-like C-terminal" evidence="1">
    <location>
        <begin position="66"/>
        <end position="192"/>
    </location>
</feature>
<keyword evidence="4" id="KW-1185">Reference proteome</keyword>
<evidence type="ECO:0000259" key="2">
    <source>
        <dbReference type="Pfam" id="PF11575"/>
    </source>
</evidence>
<evidence type="ECO:0000313" key="4">
    <source>
        <dbReference type="Proteomes" id="UP000335415"/>
    </source>
</evidence>
<dbReference type="InterPro" id="IPR024726">
    <property type="entry name" value="FhuF_C"/>
</dbReference>
<reference evidence="3 4" key="1">
    <citation type="submission" date="2019-09" db="EMBL/GenBank/DDBJ databases">
        <authorList>
            <person name="Li Y."/>
        </authorList>
    </citation>
    <scope>NUCLEOTIDE SEQUENCE [LARGE SCALE GENOMIC DNA]</scope>
    <source>
        <strain evidence="3 4">L3-3HA</strain>
    </source>
</reference>
<dbReference type="GO" id="GO:0003824">
    <property type="term" value="F:catalytic activity"/>
    <property type="evidence" value="ECO:0007669"/>
    <property type="project" value="UniProtKB-ARBA"/>
</dbReference>
<dbReference type="Proteomes" id="UP000335415">
    <property type="component" value="Unassembled WGS sequence"/>
</dbReference>
<sequence length="260" mass="29191">MLDDASFTPQEWAQLRGPLRLRTAAECDRQRAVTVAALLDNDRCAALLQQLTPVLNSPSPAITASLLAKRLAFLTTGACLYAMSVFDKGLRLSPDNSLIEYGHDDGVWTSSMPLRRIAPFTYAAGARPAWREEITHTLFAGLLAPLWQTFSNVSGVSARVLWENCAVRVYSLYERRIAALDDAAIRARGAEDFDWLLYHAGPSLFGLDYNPLGRFRQRATPLDDGLQHIRFRRTCCFYYRTCEPQAFCQTCPLLRPGKTR</sequence>
<dbReference type="Pfam" id="PF06276">
    <property type="entry name" value="FhuF"/>
    <property type="match status" value="1"/>
</dbReference>
<evidence type="ECO:0000313" key="3">
    <source>
        <dbReference type="EMBL" id="KAA9001888.1"/>
    </source>
</evidence>
<dbReference type="InterPro" id="IPR022770">
    <property type="entry name" value="IucA/IucC-like_C"/>
</dbReference>
<evidence type="ECO:0000259" key="1">
    <source>
        <dbReference type="Pfam" id="PF06276"/>
    </source>
</evidence>
<name>A0A5J5G4B6_9GAMM</name>
<accession>A0A5J5G4B6</accession>
<dbReference type="RefSeq" id="WP_150434124.1">
    <property type="nucleotide sequence ID" value="NZ_VYKJ01000002.1"/>
</dbReference>
<dbReference type="AlphaFoldDB" id="A0A5J5G4B6"/>
<comment type="caution">
    <text evidence="3">The sequence shown here is derived from an EMBL/GenBank/DDBJ whole genome shotgun (WGS) entry which is preliminary data.</text>
</comment>
<gene>
    <name evidence="3" type="ORF">FJU30_06285</name>
</gene>
<feature type="domain" description="Ferric siderophore reductase C-terminal" evidence="2">
    <location>
        <begin position="232"/>
        <end position="253"/>
    </location>
</feature>
<dbReference type="GO" id="GO:0051537">
    <property type="term" value="F:2 iron, 2 sulfur cluster binding"/>
    <property type="evidence" value="ECO:0007669"/>
    <property type="project" value="InterPro"/>
</dbReference>
<protein>
    <submittedName>
        <fullName evidence="3">Siderophore-iron reductase, Fe-S cluster protein</fullName>
    </submittedName>
</protein>
<dbReference type="OrthoDB" id="5870636at2"/>
<proteinExistence type="predicted"/>
<dbReference type="EMBL" id="VYKJ01000002">
    <property type="protein sequence ID" value="KAA9001888.1"/>
    <property type="molecule type" value="Genomic_DNA"/>
</dbReference>
<dbReference type="Pfam" id="PF11575">
    <property type="entry name" value="FhuF_C"/>
    <property type="match status" value="1"/>
</dbReference>